<evidence type="ECO:0000313" key="12">
    <source>
        <dbReference type="Proteomes" id="UP000472265"/>
    </source>
</evidence>
<evidence type="ECO:0000256" key="2">
    <source>
        <dbReference type="ARBA" id="ARBA00004496"/>
    </source>
</evidence>
<dbReference type="SUPFAM" id="SSF50729">
    <property type="entry name" value="PH domain-like"/>
    <property type="match status" value="1"/>
</dbReference>
<sequence length="926" mass="104733">MPTPTVHRCVIIQKDENGFGLTVSGDNPVFVQLVKEDGAAMRAGVQTGDRIIKVNGTLVTHSNHIEVVKLIKSGSYVALTVLGRPPGLAQIPLSEAESEMLGVSISSPNSPAAERPYSPQDRFSSTLPSWDENNSVSNQKVDVLQRMLSRETQELQAMKEEYSKNPSPKLLKDIQEAKKHIPQLQGQLLRATGATQSLSMQVYVQCVLKCPNGEFLCEIHLPPSFLQDSLSPTTVSSPSSSRLVSQIIGAEDDYFDSDQEQTNGQCNSFNSIEQLKSRPAHLAAFLHHVISQFDPAPVLCYLYADFYKQTNSKETRRVFMDLHTFFIDRGANLKVPVPESISADLDRRRTELIPEEINRQHVQTLQDSLLPDIQKNLEDFRQKRSMGLTVAEVELARLDQERIRDRVTLERERSYAENIITKIEDILLTTQTTEEEKCTTMQYVIYTYMKHLGVRVKEPRSLESKRVRINFLPKIKKSIKTEKEGEEKVKKPRFPSILGPQRRPSRIEAASVNFRSRPRLEGLCPADVQSEDDQGTDSEHDPPYWQQLVGREVLAGLRPQEIKRQEVINELFYTERAHVRMLRVLDHVFYQKLSKEAILPPADIKNIFTNLEEILQLHASILEQMAAVRKRNESSVIDQIGDDLLSWFSGGEEEKIKQAVGTFCSNQPFALEIIKTKQKKDSRFTSFIQEAESNRLCRRLQLKDIIPVEMQRLTKYPLLLENISKYTENAAEKEKVKQAADCCRKILNHVNQAVKESEDKQVGGLSEKIGPLLFKNLDLTKRTMVHEGPLSWKVNKDKTIALTLLLKHKNLAGTADTKHIFSPIIKLNTVLVRSVATGQLTPNRLICFSVLPFTNKAEQLGDKAGSDQIIQTKVCTELSLISARTFSPARQQVLLRPIYVGQWSPDLRADGTHGLRSENVSPLTPD</sequence>
<dbReference type="PROSITE" id="PS00741">
    <property type="entry name" value="DH_1"/>
    <property type="match status" value="1"/>
</dbReference>
<protein>
    <submittedName>
        <fullName evidence="11">Rho guanine nucleotide exchange factor 12</fullName>
    </submittedName>
</protein>
<dbReference type="GO" id="GO:0001664">
    <property type="term" value="F:G protein-coupled receptor binding"/>
    <property type="evidence" value="ECO:0007669"/>
    <property type="project" value="TreeGrafter"/>
</dbReference>
<evidence type="ECO:0000259" key="9">
    <source>
        <dbReference type="PROSITE" id="PS50010"/>
    </source>
</evidence>
<evidence type="ECO:0000313" key="11">
    <source>
        <dbReference type="Ensembl" id="ENSSAUP00010039172.1"/>
    </source>
</evidence>
<feature type="domain" description="DH" evidence="9">
    <location>
        <begin position="563"/>
        <end position="753"/>
    </location>
</feature>
<evidence type="ECO:0000256" key="5">
    <source>
        <dbReference type="ARBA" id="ARBA00022553"/>
    </source>
</evidence>
<dbReference type="SUPFAM" id="SSF48097">
    <property type="entry name" value="Regulator of G-protein signaling, RGS"/>
    <property type="match status" value="1"/>
</dbReference>
<dbReference type="PROSITE" id="PS50010">
    <property type="entry name" value="DH_2"/>
    <property type="match status" value="1"/>
</dbReference>
<dbReference type="CDD" id="cd00160">
    <property type="entry name" value="RhoGEF"/>
    <property type="match status" value="1"/>
</dbReference>
<feature type="compositionally biased region" description="Polar residues" evidence="8">
    <location>
        <begin position="121"/>
        <end position="131"/>
    </location>
</feature>
<dbReference type="InterPro" id="IPR000219">
    <property type="entry name" value="DH_dom"/>
</dbReference>
<reference evidence="11" key="1">
    <citation type="submission" date="2021-04" db="EMBL/GenBank/DDBJ databases">
        <authorList>
            <consortium name="Wellcome Sanger Institute Data Sharing"/>
        </authorList>
    </citation>
    <scope>NUCLEOTIDE SEQUENCE [LARGE SCALE GENOMIC DNA]</scope>
</reference>
<name>A0A671WRA7_SPAAU</name>
<dbReference type="Gene3D" id="1.10.167.10">
    <property type="entry name" value="Regulator of G-protein Signalling 4, domain 2"/>
    <property type="match status" value="1"/>
</dbReference>
<dbReference type="GO" id="GO:0005096">
    <property type="term" value="F:GTPase activator activity"/>
    <property type="evidence" value="ECO:0007669"/>
    <property type="project" value="UniProtKB-KW"/>
</dbReference>
<evidence type="ECO:0000256" key="1">
    <source>
        <dbReference type="ARBA" id="ARBA00004370"/>
    </source>
</evidence>
<proteinExistence type="predicted"/>
<dbReference type="Pfam" id="PF09128">
    <property type="entry name" value="RGS-like"/>
    <property type="match status" value="1"/>
</dbReference>
<dbReference type="PROSITE" id="PS50106">
    <property type="entry name" value="PDZ"/>
    <property type="match status" value="1"/>
</dbReference>
<feature type="domain" description="PDZ" evidence="10">
    <location>
        <begin position="9"/>
        <end position="86"/>
    </location>
</feature>
<evidence type="ECO:0000256" key="8">
    <source>
        <dbReference type="SAM" id="MobiDB-lite"/>
    </source>
</evidence>
<evidence type="ECO:0000256" key="3">
    <source>
        <dbReference type="ARBA" id="ARBA00022468"/>
    </source>
</evidence>
<dbReference type="Pfam" id="PF00621">
    <property type="entry name" value="RhoGEF"/>
    <property type="match status" value="1"/>
</dbReference>
<dbReference type="SMART" id="SM00228">
    <property type="entry name" value="PDZ"/>
    <property type="match status" value="1"/>
</dbReference>
<keyword evidence="5" id="KW-0597">Phosphoprotein</keyword>
<organism evidence="11 12">
    <name type="scientific">Sparus aurata</name>
    <name type="common">Gilthead sea bream</name>
    <dbReference type="NCBI Taxonomy" id="8175"/>
    <lineage>
        <taxon>Eukaryota</taxon>
        <taxon>Metazoa</taxon>
        <taxon>Chordata</taxon>
        <taxon>Craniata</taxon>
        <taxon>Vertebrata</taxon>
        <taxon>Euteleostomi</taxon>
        <taxon>Actinopterygii</taxon>
        <taxon>Neopterygii</taxon>
        <taxon>Teleostei</taxon>
        <taxon>Neoteleostei</taxon>
        <taxon>Acanthomorphata</taxon>
        <taxon>Eupercaria</taxon>
        <taxon>Spariformes</taxon>
        <taxon>Sparidae</taxon>
        <taxon>Sparus</taxon>
    </lineage>
</organism>
<keyword evidence="6" id="KW-0344">Guanine-nucleotide releasing factor</keyword>
<dbReference type="InterPro" id="IPR044926">
    <property type="entry name" value="RGS_subdomain_2"/>
</dbReference>
<dbReference type="Proteomes" id="UP000472265">
    <property type="component" value="Chromosome 2"/>
</dbReference>
<reference evidence="11" key="2">
    <citation type="submission" date="2025-08" db="UniProtKB">
        <authorList>
            <consortium name="Ensembl"/>
        </authorList>
    </citation>
    <scope>IDENTIFICATION</scope>
</reference>
<dbReference type="SMART" id="SM00325">
    <property type="entry name" value="RhoGEF"/>
    <property type="match status" value="1"/>
</dbReference>
<dbReference type="PANTHER" id="PTHR45872">
    <property type="entry name" value="RHO GUANINE NUCLEOTIDE EXCHANGE FACTOR 2, ISOFORM D"/>
    <property type="match status" value="1"/>
</dbReference>
<dbReference type="Pfam" id="PF17838">
    <property type="entry name" value="PH_16"/>
    <property type="match status" value="1"/>
</dbReference>
<dbReference type="GeneTree" id="ENSGT00940000157662"/>
<dbReference type="FunFam" id="1.10.167.10:FF:000008">
    <property type="entry name" value="rho guanine nucleotide exchange factor 12"/>
    <property type="match status" value="1"/>
</dbReference>
<dbReference type="SUPFAM" id="SSF50156">
    <property type="entry name" value="PDZ domain-like"/>
    <property type="match status" value="1"/>
</dbReference>
<dbReference type="SUPFAM" id="SSF48065">
    <property type="entry name" value="DBL homology domain (DH-domain)"/>
    <property type="match status" value="1"/>
</dbReference>
<dbReference type="InterPro" id="IPR001331">
    <property type="entry name" value="GDS_CDC24_CS"/>
</dbReference>
<dbReference type="AlphaFoldDB" id="A0A671WRA7"/>
<dbReference type="PANTHER" id="PTHR45872:SF3">
    <property type="entry name" value="RHO GUANINE NUCLEOTIDE EXCHANGE FACTOR 12"/>
    <property type="match status" value="1"/>
</dbReference>
<dbReference type="InterPro" id="IPR001478">
    <property type="entry name" value="PDZ"/>
</dbReference>
<comment type="subcellular location">
    <subcellularLocation>
        <location evidence="2">Cytoplasm</location>
    </subcellularLocation>
    <subcellularLocation>
        <location evidence="1">Membrane</location>
    </subcellularLocation>
</comment>
<dbReference type="Gene3D" id="1.20.900.10">
    <property type="entry name" value="Dbl homology (DH) domain"/>
    <property type="match status" value="1"/>
</dbReference>
<reference evidence="11" key="3">
    <citation type="submission" date="2025-09" db="UniProtKB">
        <authorList>
            <consortium name="Ensembl"/>
        </authorList>
    </citation>
    <scope>IDENTIFICATION</scope>
</reference>
<evidence type="ECO:0000256" key="7">
    <source>
        <dbReference type="ARBA" id="ARBA00023136"/>
    </source>
</evidence>
<dbReference type="GO" id="GO:0016020">
    <property type="term" value="C:membrane"/>
    <property type="evidence" value="ECO:0007669"/>
    <property type="project" value="UniProtKB-SubCell"/>
</dbReference>
<dbReference type="GO" id="GO:0007186">
    <property type="term" value="P:G protein-coupled receptor signaling pathway"/>
    <property type="evidence" value="ECO:0007669"/>
    <property type="project" value="TreeGrafter"/>
</dbReference>
<dbReference type="InterPro" id="IPR015212">
    <property type="entry name" value="RGS-like_dom"/>
</dbReference>
<dbReference type="InterPro" id="IPR011993">
    <property type="entry name" value="PH-like_dom_sf"/>
</dbReference>
<keyword evidence="4" id="KW-0963">Cytoplasm</keyword>
<keyword evidence="12" id="KW-1185">Reference proteome</keyword>
<dbReference type="InterPro" id="IPR041020">
    <property type="entry name" value="PH_16"/>
</dbReference>
<feature type="region of interest" description="Disordered" evidence="8">
    <location>
        <begin position="104"/>
        <end position="131"/>
    </location>
</feature>
<keyword evidence="7" id="KW-0472">Membrane</keyword>
<dbReference type="CDD" id="cd23069">
    <property type="entry name" value="PDZ_ARHGEF11-12-like"/>
    <property type="match status" value="1"/>
</dbReference>
<dbReference type="GO" id="GO:0005085">
    <property type="term" value="F:guanyl-nucleotide exchange factor activity"/>
    <property type="evidence" value="ECO:0007669"/>
    <property type="project" value="UniProtKB-KW"/>
</dbReference>
<dbReference type="GO" id="GO:0035556">
    <property type="term" value="P:intracellular signal transduction"/>
    <property type="evidence" value="ECO:0007669"/>
    <property type="project" value="InterPro"/>
</dbReference>
<evidence type="ECO:0000259" key="10">
    <source>
        <dbReference type="PROSITE" id="PS50106"/>
    </source>
</evidence>
<dbReference type="FunFam" id="1.20.900.10:FF:000006">
    <property type="entry name" value="Rho guanine nucleotide exchange factor (GEF) 11"/>
    <property type="match status" value="1"/>
</dbReference>
<evidence type="ECO:0000256" key="6">
    <source>
        <dbReference type="ARBA" id="ARBA00022658"/>
    </source>
</evidence>
<feature type="region of interest" description="Disordered" evidence="8">
    <location>
        <begin position="482"/>
        <end position="502"/>
    </location>
</feature>
<dbReference type="Ensembl" id="ENSSAUT00010041301.1">
    <property type="protein sequence ID" value="ENSSAUP00010039172.1"/>
    <property type="gene ID" value="ENSSAUG00010016457.1"/>
</dbReference>
<dbReference type="InterPro" id="IPR036305">
    <property type="entry name" value="RGS_sf"/>
</dbReference>
<dbReference type="Gene3D" id="2.30.42.10">
    <property type="match status" value="1"/>
</dbReference>
<dbReference type="Gene3D" id="2.30.29.30">
    <property type="entry name" value="Pleckstrin-homology domain (PH domain)/Phosphotyrosine-binding domain (PTB)"/>
    <property type="match status" value="1"/>
</dbReference>
<keyword evidence="3" id="KW-0343">GTPase activation</keyword>
<gene>
    <name evidence="11" type="primary">ARHGEF12</name>
    <name evidence="11" type="synonym">arhgef12a</name>
</gene>
<dbReference type="InterPro" id="IPR035899">
    <property type="entry name" value="DBL_dom_sf"/>
</dbReference>
<dbReference type="InterPro" id="IPR036034">
    <property type="entry name" value="PDZ_sf"/>
</dbReference>
<dbReference type="GO" id="GO:0005737">
    <property type="term" value="C:cytoplasm"/>
    <property type="evidence" value="ECO:0007669"/>
    <property type="project" value="UniProtKB-SubCell"/>
</dbReference>
<dbReference type="FunFam" id="2.30.42.10:FF:000033">
    <property type="entry name" value="Rho guanine nucleotide exchange factor (GEF) 11"/>
    <property type="match status" value="1"/>
</dbReference>
<accession>A0A671WRA7</accession>
<dbReference type="Pfam" id="PF00595">
    <property type="entry name" value="PDZ"/>
    <property type="match status" value="1"/>
</dbReference>
<evidence type="ECO:0000256" key="4">
    <source>
        <dbReference type="ARBA" id="ARBA00022490"/>
    </source>
</evidence>